<dbReference type="Proteomes" id="UP000018936">
    <property type="component" value="Unassembled WGS sequence"/>
</dbReference>
<name>V8PH32_OPHHA</name>
<evidence type="ECO:0000313" key="2">
    <source>
        <dbReference type="Proteomes" id="UP000018936"/>
    </source>
</evidence>
<reference evidence="1 2" key="1">
    <citation type="journal article" date="2013" name="Proc. Natl. Acad. Sci. U.S.A.">
        <title>The king cobra genome reveals dynamic gene evolution and adaptation in the snake venom system.</title>
        <authorList>
            <person name="Vonk F.J."/>
            <person name="Casewell N.R."/>
            <person name="Henkel C.V."/>
            <person name="Heimberg A.M."/>
            <person name="Jansen H.J."/>
            <person name="McCleary R.J."/>
            <person name="Kerkkamp H.M."/>
            <person name="Vos R.A."/>
            <person name="Guerreiro I."/>
            <person name="Calvete J.J."/>
            <person name="Wuster W."/>
            <person name="Woods A.E."/>
            <person name="Logan J.M."/>
            <person name="Harrison R.A."/>
            <person name="Castoe T.A."/>
            <person name="de Koning A.P."/>
            <person name="Pollock D.D."/>
            <person name="Yandell M."/>
            <person name="Calderon D."/>
            <person name="Renjifo C."/>
            <person name="Currier R.B."/>
            <person name="Salgado D."/>
            <person name="Pla D."/>
            <person name="Sanz L."/>
            <person name="Hyder A.S."/>
            <person name="Ribeiro J.M."/>
            <person name="Arntzen J.W."/>
            <person name="van den Thillart G.E."/>
            <person name="Boetzer M."/>
            <person name="Pirovano W."/>
            <person name="Dirks R.P."/>
            <person name="Spaink H.P."/>
            <person name="Duboule D."/>
            <person name="McGlinn E."/>
            <person name="Kini R.M."/>
            <person name="Richardson M.K."/>
        </authorList>
    </citation>
    <scope>NUCLEOTIDE SEQUENCE</scope>
    <source>
        <tissue evidence="1">Blood</tissue>
    </source>
</reference>
<accession>V8PH32</accession>
<evidence type="ECO:0000313" key="1">
    <source>
        <dbReference type="EMBL" id="ETE73328.1"/>
    </source>
</evidence>
<dbReference type="AlphaFoldDB" id="V8PH32"/>
<gene>
    <name evidence="1" type="ORF">L345_00847</name>
</gene>
<dbReference type="EMBL" id="AZIM01000108">
    <property type="protein sequence ID" value="ETE73328.1"/>
    <property type="molecule type" value="Genomic_DNA"/>
</dbReference>
<keyword evidence="2" id="KW-1185">Reference proteome</keyword>
<proteinExistence type="predicted"/>
<organism evidence="1 2">
    <name type="scientific">Ophiophagus hannah</name>
    <name type="common">King cobra</name>
    <name type="synonym">Naja hannah</name>
    <dbReference type="NCBI Taxonomy" id="8665"/>
    <lineage>
        <taxon>Eukaryota</taxon>
        <taxon>Metazoa</taxon>
        <taxon>Chordata</taxon>
        <taxon>Craniata</taxon>
        <taxon>Vertebrata</taxon>
        <taxon>Euteleostomi</taxon>
        <taxon>Lepidosauria</taxon>
        <taxon>Squamata</taxon>
        <taxon>Bifurcata</taxon>
        <taxon>Unidentata</taxon>
        <taxon>Episquamata</taxon>
        <taxon>Toxicofera</taxon>
        <taxon>Serpentes</taxon>
        <taxon>Colubroidea</taxon>
        <taxon>Elapidae</taxon>
        <taxon>Elapinae</taxon>
        <taxon>Ophiophagus</taxon>
    </lineage>
</organism>
<comment type="caution">
    <text evidence="1">The sequence shown here is derived from an EMBL/GenBank/DDBJ whole genome shotgun (WGS) entry which is preliminary data.</text>
</comment>
<protein>
    <submittedName>
        <fullName evidence="1">Uncharacterized protein</fullName>
    </submittedName>
</protein>
<feature type="non-terminal residue" evidence="1">
    <location>
        <position position="1"/>
    </location>
</feature>
<sequence length="83" mass="9381">MNKISAWYLLEERFLNSKGGALRPTVFKSQELHSWATTKSVLWIIGTGQVHFLCLCSTENYLKKKQKCSSEVILAGISEVIYG</sequence>